<accession>A0A9P6GK44</accession>
<evidence type="ECO:0000313" key="1">
    <source>
        <dbReference type="EMBL" id="KAF9737222.1"/>
    </source>
</evidence>
<evidence type="ECO:0000313" key="2">
    <source>
        <dbReference type="Proteomes" id="UP000756921"/>
    </source>
</evidence>
<sequence length="264" mass="29911">MSNPPYLLLLPPELLFELSNFLPLDGILALKLTHSVLNNTLPAIPHLRNRTLDRCAQFAMERYRTSPHGDRQQRRCILCKKNYPTSQFFSSSSPACLPLAFDHDGPRPEVVELPDSFCAWHVGRLARVVRTDPGGSNEWVSDVRRMCMHDGCIDGWHECNCGCSSCGHKMVRTYTRFLNNETECKNFHFWRNIAAASTEDPREKIAGRLYVQEACWDPCEFCLVGAGWNKVRGVRCGAWADTVLGATPERSIIQIPVRYQDVVG</sequence>
<gene>
    <name evidence="1" type="ORF">PMIN01_05001</name>
</gene>
<protein>
    <recommendedName>
        <fullName evidence="3">F-box domain-containing protein</fullName>
    </recommendedName>
</protein>
<proteinExistence type="predicted"/>
<comment type="caution">
    <text evidence="1">The sequence shown here is derived from an EMBL/GenBank/DDBJ whole genome shotgun (WGS) entry which is preliminary data.</text>
</comment>
<dbReference type="EMBL" id="WJXW01000004">
    <property type="protein sequence ID" value="KAF9737222.1"/>
    <property type="molecule type" value="Genomic_DNA"/>
</dbReference>
<dbReference type="OrthoDB" id="3939900at2759"/>
<dbReference type="Proteomes" id="UP000756921">
    <property type="component" value="Unassembled WGS sequence"/>
</dbReference>
<dbReference type="AlphaFoldDB" id="A0A9P6GK44"/>
<name>A0A9P6GK44_9PLEO</name>
<evidence type="ECO:0008006" key="3">
    <source>
        <dbReference type="Google" id="ProtNLM"/>
    </source>
</evidence>
<keyword evidence="2" id="KW-1185">Reference proteome</keyword>
<reference evidence="1" key="1">
    <citation type="journal article" date="2020" name="Mol. Plant Microbe Interact.">
        <title>Genome Sequence of the Biocontrol Agent Coniothyrium minitans strain Conio (IMI 134523).</title>
        <authorList>
            <person name="Patel D."/>
            <person name="Shittu T.A."/>
            <person name="Baroncelli R."/>
            <person name="Muthumeenakshi S."/>
            <person name="Osborne T.H."/>
            <person name="Janganan T.K."/>
            <person name="Sreenivasaprasad S."/>
        </authorList>
    </citation>
    <scope>NUCLEOTIDE SEQUENCE</scope>
    <source>
        <strain evidence="1">Conio</strain>
    </source>
</reference>
<organism evidence="1 2">
    <name type="scientific">Paraphaeosphaeria minitans</name>
    <dbReference type="NCBI Taxonomy" id="565426"/>
    <lineage>
        <taxon>Eukaryota</taxon>
        <taxon>Fungi</taxon>
        <taxon>Dikarya</taxon>
        <taxon>Ascomycota</taxon>
        <taxon>Pezizomycotina</taxon>
        <taxon>Dothideomycetes</taxon>
        <taxon>Pleosporomycetidae</taxon>
        <taxon>Pleosporales</taxon>
        <taxon>Massarineae</taxon>
        <taxon>Didymosphaeriaceae</taxon>
        <taxon>Paraphaeosphaeria</taxon>
    </lineage>
</organism>